<comment type="caution">
    <text evidence="3">The sequence shown here is derived from an EMBL/GenBank/DDBJ whole genome shotgun (WGS) entry which is preliminary data.</text>
</comment>
<dbReference type="PROSITE" id="PS51782">
    <property type="entry name" value="LYSM"/>
    <property type="match status" value="1"/>
</dbReference>
<dbReference type="PANTHER" id="PTHR20932">
    <property type="entry name" value="LYSM AND PUTATIVE PEPTIDOGLYCAN-BINDING DOMAIN-CONTAINING PROTEIN"/>
    <property type="match status" value="1"/>
</dbReference>
<dbReference type="EMBL" id="JBFCZG010000002">
    <property type="protein sequence ID" value="KAL3425996.1"/>
    <property type="molecule type" value="Genomic_DNA"/>
</dbReference>
<feature type="domain" description="LysM" evidence="2">
    <location>
        <begin position="136"/>
        <end position="180"/>
    </location>
</feature>
<feature type="region of interest" description="Disordered" evidence="1">
    <location>
        <begin position="245"/>
        <end position="278"/>
    </location>
</feature>
<gene>
    <name evidence="3" type="ORF">PVAG01_02787</name>
</gene>
<evidence type="ECO:0000313" key="4">
    <source>
        <dbReference type="Proteomes" id="UP001629113"/>
    </source>
</evidence>
<dbReference type="Pfam" id="PF01476">
    <property type="entry name" value="LysM"/>
    <property type="match status" value="1"/>
</dbReference>
<evidence type="ECO:0000256" key="1">
    <source>
        <dbReference type="SAM" id="MobiDB-lite"/>
    </source>
</evidence>
<feature type="region of interest" description="Disordered" evidence="1">
    <location>
        <begin position="71"/>
        <end position="130"/>
    </location>
</feature>
<sequence length="278" mass="31072">MQISMDEACCTCATPLSKVSPLYDEKTEKPVALDRRLDCCGRVICGNCIHKNSRFATYCPFCQVSTTPSPLPQGLRDPPSYTPPPSSSASAKPTTVNDPPAYGDELPPYSSIDRDNTQAAPPEKSSAGEQPAEDVLHFLDHDIDSVTSLSLRYNVPINALRRVNGITSDHLLRARRTLLIPGEYYKGGVSLSPRPVEGEEEERRKAIVRKWQVACKVSEYEVALLYLKQNDYNLESAIEAYKEDEQWEKDHPMESVKGKGKGNRQHDLGKRRYTGQRS</sequence>
<keyword evidence="4" id="KW-1185">Reference proteome</keyword>
<dbReference type="Gene3D" id="3.10.350.10">
    <property type="entry name" value="LysM domain"/>
    <property type="match status" value="1"/>
</dbReference>
<dbReference type="PANTHER" id="PTHR20932:SF31">
    <property type="entry name" value="RING-TYPE DOMAIN-CONTAINING PROTEIN"/>
    <property type="match status" value="1"/>
</dbReference>
<dbReference type="InterPro" id="IPR018392">
    <property type="entry name" value="LysM"/>
</dbReference>
<proteinExistence type="predicted"/>
<organism evidence="3 4">
    <name type="scientific">Phlyctema vagabunda</name>
    <dbReference type="NCBI Taxonomy" id="108571"/>
    <lineage>
        <taxon>Eukaryota</taxon>
        <taxon>Fungi</taxon>
        <taxon>Dikarya</taxon>
        <taxon>Ascomycota</taxon>
        <taxon>Pezizomycotina</taxon>
        <taxon>Leotiomycetes</taxon>
        <taxon>Helotiales</taxon>
        <taxon>Dermateaceae</taxon>
        <taxon>Phlyctema</taxon>
    </lineage>
</organism>
<protein>
    <recommendedName>
        <fullName evidence="2">LysM domain-containing protein</fullName>
    </recommendedName>
</protein>
<dbReference type="InterPro" id="IPR045030">
    <property type="entry name" value="LYSM1-4"/>
</dbReference>
<reference evidence="3 4" key="1">
    <citation type="submission" date="2024-06" db="EMBL/GenBank/DDBJ databases">
        <title>Complete genome of Phlyctema vagabunda strain 19-DSS-EL-015.</title>
        <authorList>
            <person name="Fiorenzani C."/>
        </authorList>
    </citation>
    <scope>NUCLEOTIDE SEQUENCE [LARGE SCALE GENOMIC DNA]</scope>
    <source>
        <strain evidence="3 4">19-DSS-EL-015</strain>
    </source>
</reference>
<dbReference type="InterPro" id="IPR036779">
    <property type="entry name" value="LysM_dom_sf"/>
</dbReference>
<dbReference type="Proteomes" id="UP001629113">
    <property type="component" value="Unassembled WGS sequence"/>
</dbReference>
<accession>A0ABR4PRT9</accession>
<evidence type="ECO:0000259" key="2">
    <source>
        <dbReference type="PROSITE" id="PS51782"/>
    </source>
</evidence>
<evidence type="ECO:0000313" key="3">
    <source>
        <dbReference type="EMBL" id="KAL3425996.1"/>
    </source>
</evidence>
<feature type="compositionally biased region" description="Basic and acidic residues" evidence="1">
    <location>
        <begin position="245"/>
        <end position="257"/>
    </location>
</feature>
<name>A0ABR4PRT9_9HELO</name>